<reference evidence="1" key="1">
    <citation type="submission" date="2017-04" db="EMBL/GenBank/DDBJ databases">
        <title>Unveiling RNA virosphere associated with marine microorganisms.</title>
        <authorList>
            <person name="Urayama S."/>
            <person name="Takaki Y."/>
            <person name="Nishi S."/>
            <person name="Yoshida Y."/>
            <person name="Deguchi S."/>
            <person name="Takai K."/>
            <person name="Nunoura T."/>
        </authorList>
    </citation>
    <scope>NUCLEOTIDE SEQUENCE</scope>
</reference>
<sequence length="239" mass="26701">MIGGRRYLKDDFVPVYDYDHSYVLKPWHEVFTDDELLIEAVNSPPGFGGINWDFLGYLLIDFADDVPGHMIAMMDSLADLLSTLVDEEVVDKLNELLAPTASASVPLFGVPAWDRELFPTGRLNLAMTSKLILGIAAASYLIKKIPGLAIGLMAFTKRAKARAVITNRHTEIVGMLEGLQMNIQQGGHPVHSRHTFELFDELLNDKAIKSLSDGLLFDRKAPIQEFNKTYPHFGELRES</sequence>
<organism evidence="1">
    <name type="scientific">viral metagenome</name>
    <dbReference type="NCBI Taxonomy" id="1070528"/>
    <lineage>
        <taxon>unclassified sequences</taxon>
        <taxon>metagenomes</taxon>
        <taxon>organismal metagenomes</taxon>
    </lineage>
</organism>
<protein>
    <submittedName>
        <fullName evidence="1">Uncharacterized protein</fullName>
    </submittedName>
</protein>
<comment type="caution">
    <text evidence="1">The sequence shown here is derived from an EMBL/GenBank/DDBJ whole genome shotgun (WGS) entry which is preliminary data.</text>
</comment>
<dbReference type="EMBL" id="BDQA01000446">
    <property type="protein sequence ID" value="GBH21919.1"/>
    <property type="molecule type" value="Genomic_RNA"/>
</dbReference>
<accession>A0A2V0R9E3</accession>
<dbReference type="AlphaFoldDB" id="A0A2V0R9E3"/>
<proteinExistence type="predicted"/>
<evidence type="ECO:0000313" key="1">
    <source>
        <dbReference type="EMBL" id="GBH21919.1"/>
    </source>
</evidence>
<name>A0A2V0R9E3_9ZZZZ</name>